<comment type="similarity">
    <text evidence="3">Belongs to the tubulin family.</text>
</comment>
<protein>
    <recommendedName>
        <fullName evidence="9">Tubulin/FtsZ GTPase domain-containing protein</fullName>
    </recommendedName>
</protein>
<comment type="subcellular location">
    <subcellularLocation>
        <location evidence="2">Cytoplasm</location>
        <location evidence="2">Cytoskeleton</location>
    </subcellularLocation>
</comment>
<evidence type="ECO:0000313" key="10">
    <source>
        <dbReference type="EMBL" id="VCX42815.1"/>
    </source>
</evidence>
<sequence length="149" mass="16755">MVTLLINKIQEEYPNCIMNTFSVVPSPKASDTVVTPYNAILSIHQLVENTDETYCFDNEVLYDICFCTLKLTMPTYRDLNHLVSATMSDLNTCLCFPDQLSADLHKLANSMLPFTSLHFFMPGFAPLTSYGSQQYVLASTMFLCTVHCA</sequence>
<comment type="cofactor">
    <cofactor evidence="1">
        <name>Mg(2+)</name>
        <dbReference type="ChEBI" id="CHEBI:18420"/>
    </cofactor>
</comment>
<dbReference type="Proteomes" id="UP000269945">
    <property type="component" value="Unassembled WGS sequence"/>
</dbReference>
<dbReference type="Pfam" id="PF00091">
    <property type="entry name" value="Tubulin"/>
    <property type="match status" value="1"/>
</dbReference>
<keyword evidence="11" id="KW-1185">Reference proteome</keyword>
<keyword evidence="6" id="KW-0547">Nucleotide-binding</keyword>
<dbReference type="InterPro" id="IPR000217">
    <property type="entry name" value="Tubulin"/>
</dbReference>
<evidence type="ECO:0000256" key="2">
    <source>
        <dbReference type="ARBA" id="ARBA00004245"/>
    </source>
</evidence>
<keyword evidence="4" id="KW-0963">Cytoplasm</keyword>
<evidence type="ECO:0000256" key="6">
    <source>
        <dbReference type="ARBA" id="ARBA00022741"/>
    </source>
</evidence>
<dbReference type="PRINTS" id="PR01161">
    <property type="entry name" value="TUBULIN"/>
</dbReference>
<evidence type="ECO:0000313" key="11">
    <source>
        <dbReference type="Proteomes" id="UP000269945"/>
    </source>
</evidence>
<dbReference type="SUPFAM" id="SSF52490">
    <property type="entry name" value="Tubulin nucleotide-binding domain-like"/>
    <property type="match status" value="1"/>
</dbReference>
<dbReference type="InterPro" id="IPR008280">
    <property type="entry name" value="Tub_FtsZ_C"/>
</dbReference>
<dbReference type="GO" id="GO:0005200">
    <property type="term" value="F:structural constituent of cytoskeleton"/>
    <property type="evidence" value="ECO:0007669"/>
    <property type="project" value="InterPro"/>
</dbReference>
<reference evidence="10 11" key="1">
    <citation type="submission" date="2018-10" db="EMBL/GenBank/DDBJ databases">
        <authorList>
            <person name="Ekblom R."/>
            <person name="Jareborg N."/>
        </authorList>
    </citation>
    <scope>NUCLEOTIDE SEQUENCE [LARGE SCALE GENOMIC DNA]</scope>
    <source>
        <tissue evidence="10">Muscle</tissue>
    </source>
</reference>
<dbReference type="GO" id="GO:0003924">
    <property type="term" value="F:GTPase activity"/>
    <property type="evidence" value="ECO:0007669"/>
    <property type="project" value="InterPro"/>
</dbReference>
<dbReference type="GO" id="GO:0007017">
    <property type="term" value="P:microtubule-based process"/>
    <property type="evidence" value="ECO:0007669"/>
    <property type="project" value="InterPro"/>
</dbReference>
<gene>
    <name evidence="10" type="ORF">BN2614_LOCUS1</name>
</gene>
<accession>A0A9X9MDD8</accession>
<dbReference type="InterPro" id="IPR036525">
    <property type="entry name" value="Tubulin/FtsZ_GTPase_sf"/>
</dbReference>
<dbReference type="EMBL" id="CYRY02046958">
    <property type="protein sequence ID" value="VCX42815.1"/>
    <property type="molecule type" value="Genomic_DNA"/>
</dbReference>
<dbReference type="InterPro" id="IPR002453">
    <property type="entry name" value="Beta_tubulin"/>
</dbReference>
<name>A0A9X9MDD8_GULGU</name>
<dbReference type="SUPFAM" id="SSF55307">
    <property type="entry name" value="Tubulin C-terminal domain-like"/>
    <property type="match status" value="1"/>
</dbReference>
<keyword evidence="8" id="KW-0206">Cytoskeleton</keyword>
<evidence type="ECO:0000259" key="9">
    <source>
        <dbReference type="Pfam" id="PF00091"/>
    </source>
</evidence>
<dbReference type="Gene3D" id="3.40.50.1440">
    <property type="entry name" value="Tubulin/FtsZ, GTPase domain"/>
    <property type="match status" value="1"/>
</dbReference>
<feature type="domain" description="Tubulin/FtsZ GTPase" evidence="9">
    <location>
        <begin position="3"/>
        <end position="65"/>
    </location>
</feature>
<evidence type="ECO:0000256" key="8">
    <source>
        <dbReference type="ARBA" id="ARBA00023212"/>
    </source>
</evidence>
<dbReference type="AlphaFoldDB" id="A0A9X9MDD8"/>
<keyword evidence="7" id="KW-0342">GTP-binding</keyword>
<evidence type="ECO:0000256" key="1">
    <source>
        <dbReference type="ARBA" id="ARBA00001946"/>
    </source>
</evidence>
<organism evidence="10 11">
    <name type="scientific">Gulo gulo</name>
    <name type="common">Wolverine</name>
    <name type="synonym">Gluton</name>
    <dbReference type="NCBI Taxonomy" id="48420"/>
    <lineage>
        <taxon>Eukaryota</taxon>
        <taxon>Metazoa</taxon>
        <taxon>Chordata</taxon>
        <taxon>Craniata</taxon>
        <taxon>Vertebrata</taxon>
        <taxon>Euteleostomi</taxon>
        <taxon>Mammalia</taxon>
        <taxon>Eutheria</taxon>
        <taxon>Laurasiatheria</taxon>
        <taxon>Carnivora</taxon>
        <taxon>Caniformia</taxon>
        <taxon>Musteloidea</taxon>
        <taxon>Mustelidae</taxon>
        <taxon>Guloninae</taxon>
        <taxon>Gulo</taxon>
    </lineage>
</organism>
<evidence type="ECO:0000256" key="3">
    <source>
        <dbReference type="ARBA" id="ARBA00009636"/>
    </source>
</evidence>
<dbReference type="GO" id="GO:0005525">
    <property type="term" value="F:GTP binding"/>
    <property type="evidence" value="ECO:0007669"/>
    <property type="project" value="UniProtKB-KW"/>
</dbReference>
<evidence type="ECO:0000256" key="7">
    <source>
        <dbReference type="ARBA" id="ARBA00023134"/>
    </source>
</evidence>
<evidence type="ECO:0000256" key="4">
    <source>
        <dbReference type="ARBA" id="ARBA00022490"/>
    </source>
</evidence>
<evidence type="ECO:0000256" key="5">
    <source>
        <dbReference type="ARBA" id="ARBA00022701"/>
    </source>
</evidence>
<keyword evidence="5" id="KW-0493">Microtubule</keyword>
<comment type="caution">
    <text evidence="10">The sequence shown here is derived from an EMBL/GenBank/DDBJ whole genome shotgun (WGS) entry which is preliminary data.</text>
</comment>
<dbReference type="GO" id="GO:0005874">
    <property type="term" value="C:microtubule"/>
    <property type="evidence" value="ECO:0007669"/>
    <property type="project" value="UniProtKB-KW"/>
</dbReference>
<proteinExistence type="inferred from homology"/>
<dbReference type="PRINTS" id="PR01163">
    <property type="entry name" value="BETATUBULIN"/>
</dbReference>
<dbReference type="PANTHER" id="PTHR11588">
    <property type="entry name" value="TUBULIN"/>
    <property type="match status" value="1"/>
</dbReference>
<dbReference type="InterPro" id="IPR003008">
    <property type="entry name" value="Tubulin_FtsZ_GTPase"/>
</dbReference>